<keyword evidence="10" id="KW-1278">Translocase</keyword>
<dbReference type="InterPro" id="IPR051014">
    <property type="entry name" value="Cation_Transport_ATPase_IB"/>
</dbReference>
<keyword evidence="9 15" id="KW-0067">ATP-binding</keyword>
<organism evidence="17 18">
    <name type="scientific">Helicobacter equorum</name>
    <dbReference type="NCBI Taxonomy" id="361872"/>
    <lineage>
        <taxon>Bacteria</taxon>
        <taxon>Pseudomonadati</taxon>
        <taxon>Campylobacterota</taxon>
        <taxon>Epsilonproteobacteria</taxon>
        <taxon>Campylobacterales</taxon>
        <taxon>Helicobacteraceae</taxon>
        <taxon>Helicobacter</taxon>
    </lineage>
</organism>
<gene>
    <name evidence="17" type="primary">cadA</name>
    <name evidence="17" type="ORF">CQA54_01595</name>
</gene>
<dbReference type="InterPro" id="IPR001757">
    <property type="entry name" value="P_typ_ATPase"/>
</dbReference>
<dbReference type="PRINTS" id="PR00120">
    <property type="entry name" value="HATPASE"/>
</dbReference>
<dbReference type="GO" id="GO:0005524">
    <property type="term" value="F:ATP binding"/>
    <property type="evidence" value="ECO:0007669"/>
    <property type="project" value="UniProtKB-UniRule"/>
</dbReference>
<dbReference type="InterPro" id="IPR006121">
    <property type="entry name" value="HMA_dom"/>
</dbReference>
<dbReference type="NCBIfam" id="TIGR01494">
    <property type="entry name" value="ATPase_P-type"/>
    <property type="match status" value="1"/>
</dbReference>
<evidence type="ECO:0000256" key="12">
    <source>
        <dbReference type="ARBA" id="ARBA00023136"/>
    </source>
</evidence>
<evidence type="ECO:0000256" key="1">
    <source>
        <dbReference type="ARBA" id="ARBA00004141"/>
    </source>
</evidence>
<dbReference type="InterPro" id="IPR044492">
    <property type="entry name" value="P_typ_ATPase_HD_dom"/>
</dbReference>
<dbReference type="SFLD" id="SFLDG00002">
    <property type="entry name" value="C1.7:_P-type_atpase_like"/>
    <property type="match status" value="1"/>
</dbReference>
<keyword evidence="8 15" id="KW-0547">Nucleotide-binding</keyword>
<dbReference type="PANTHER" id="PTHR48085:SF5">
    <property type="entry name" value="CADMIUM_ZINC-TRANSPORTING ATPASE HMA4-RELATED"/>
    <property type="match status" value="1"/>
</dbReference>
<evidence type="ECO:0000313" key="18">
    <source>
        <dbReference type="Proteomes" id="UP000256514"/>
    </source>
</evidence>
<dbReference type="SFLD" id="SFLDF00027">
    <property type="entry name" value="p-type_atpase"/>
    <property type="match status" value="1"/>
</dbReference>
<protein>
    <recommendedName>
        <fullName evidence="13">P-type Zn(2+) transporter</fullName>
        <ecNumber evidence="13">7.2.2.12</ecNumber>
    </recommendedName>
</protein>
<dbReference type="InterPro" id="IPR036412">
    <property type="entry name" value="HAD-like_sf"/>
</dbReference>
<comment type="caution">
    <text evidence="17">The sequence shown here is derived from an EMBL/GenBank/DDBJ whole genome shotgun (WGS) entry which is preliminary data.</text>
</comment>
<dbReference type="Pfam" id="PF00702">
    <property type="entry name" value="Hydrolase"/>
    <property type="match status" value="1"/>
</dbReference>
<dbReference type="EC" id="7.2.2.12" evidence="13"/>
<dbReference type="SUPFAM" id="SSF55008">
    <property type="entry name" value="HMA, heavy metal-associated domain"/>
    <property type="match status" value="1"/>
</dbReference>
<dbReference type="Gene3D" id="3.30.70.100">
    <property type="match status" value="1"/>
</dbReference>
<evidence type="ECO:0000256" key="2">
    <source>
        <dbReference type="ARBA" id="ARBA00004236"/>
    </source>
</evidence>
<dbReference type="GO" id="GO:0005886">
    <property type="term" value="C:plasma membrane"/>
    <property type="evidence" value="ECO:0007669"/>
    <property type="project" value="UniProtKB-SubCell"/>
</dbReference>
<comment type="similarity">
    <text evidence="3 15">Belongs to the cation transport ATPase (P-type) (TC 3.A.3) family. Type IB subfamily.</text>
</comment>
<dbReference type="InterPro" id="IPR059000">
    <property type="entry name" value="ATPase_P-type_domA"/>
</dbReference>
<dbReference type="InterPro" id="IPR023298">
    <property type="entry name" value="ATPase_P-typ_TM_dom_sf"/>
</dbReference>
<keyword evidence="4 15" id="KW-1003">Cell membrane</keyword>
<dbReference type="GO" id="GO:0046872">
    <property type="term" value="F:metal ion binding"/>
    <property type="evidence" value="ECO:0007669"/>
    <property type="project" value="UniProtKB-KW"/>
</dbReference>
<dbReference type="GO" id="GO:0016463">
    <property type="term" value="F:P-type zinc transporter activity"/>
    <property type="evidence" value="ECO:0007669"/>
    <property type="project" value="UniProtKB-EC"/>
</dbReference>
<dbReference type="NCBIfam" id="TIGR01525">
    <property type="entry name" value="ATPase-IB_hvy"/>
    <property type="match status" value="1"/>
</dbReference>
<dbReference type="SFLD" id="SFLDS00003">
    <property type="entry name" value="Haloacid_Dehalogenase"/>
    <property type="match status" value="1"/>
</dbReference>
<comment type="catalytic activity">
    <reaction evidence="14">
        <text>Zn(2+)(in) + ATP + H2O = Zn(2+)(out) + ADP + phosphate + H(+)</text>
        <dbReference type="Rhea" id="RHEA:20621"/>
        <dbReference type="ChEBI" id="CHEBI:15377"/>
        <dbReference type="ChEBI" id="CHEBI:15378"/>
        <dbReference type="ChEBI" id="CHEBI:29105"/>
        <dbReference type="ChEBI" id="CHEBI:30616"/>
        <dbReference type="ChEBI" id="CHEBI:43474"/>
        <dbReference type="ChEBI" id="CHEBI:456216"/>
        <dbReference type="EC" id="7.2.2.12"/>
    </reaction>
</comment>
<dbReference type="Gene3D" id="3.40.50.1000">
    <property type="entry name" value="HAD superfamily/HAD-like"/>
    <property type="match status" value="1"/>
</dbReference>
<evidence type="ECO:0000256" key="14">
    <source>
        <dbReference type="ARBA" id="ARBA00047308"/>
    </source>
</evidence>
<evidence type="ECO:0000256" key="9">
    <source>
        <dbReference type="ARBA" id="ARBA00022840"/>
    </source>
</evidence>
<keyword evidence="18" id="KW-1185">Reference proteome</keyword>
<keyword evidence="6 15" id="KW-0812">Transmembrane</keyword>
<dbReference type="EMBL" id="NXLT01000001">
    <property type="protein sequence ID" value="RDU68525.1"/>
    <property type="molecule type" value="Genomic_DNA"/>
</dbReference>
<reference evidence="17 18" key="1">
    <citation type="submission" date="2018-04" db="EMBL/GenBank/DDBJ databases">
        <title>Novel Campyloabacter and Helicobacter Species and Strains.</title>
        <authorList>
            <person name="Mannion A.J."/>
            <person name="Shen Z."/>
            <person name="Fox J.G."/>
        </authorList>
    </citation>
    <scope>NUCLEOTIDE SEQUENCE [LARGE SCALE GENOMIC DNA]</scope>
    <source>
        <strain evidence="17 18">MIT 12-6600</strain>
    </source>
</reference>
<evidence type="ECO:0000256" key="6">
    <source>
        <dbReference type="ARBA" id="ARBA00022692"/>
    </source>
</evidence>
<evidence type="ECO:0000256" key="8">
    <source>
        <dbReference type="ARBA" id="ARBA00022741"/>
    </source>
</evidence>
<evidence type="ECO:0000256" key="10">
    <source>
        <dbReference type="ARBA" id="ARBA00022967"/>
    </source>
</evidence>
<dbReference type="AlphaFoldDB" id="A0A3D8IUD1"/>
<evidence type="ECO:0000256" key="11">
    <source>
        <dbReference type="ARBA" id="ARBA00022989"/>
    </source>
</evidence>
<sequence>MIAAMNFWGACMQTFHITNLECPSYADTLEHKLRSIKGVRFVQISFATNTLTIDCDDIESIKQAISSLEPKVKITKKPKKSYIFTPQLFILLGLIALFLASLGCMHWLTSLEQKTSDFWIFSIKLLWILIYLVSGRNVIKGAIQSFKHKEFFDENVLMLTASIAAFCLGAWEEAVSIMLFFATGEYLQEVSVKKSKQAINESANLIPPKAHIIDTTTHQIHDIDPKDLAIGDRIILYAGEMLSCDCVLIQESASFNTAAISGESLPVESKQGDEILSGAIALNQAITLQVLRPFATSQIAKIADLIASATTQKSPTENFITTFARYYTPIVFALALALALIPPIFFDASFEEWIYRALVVLMVSCPCALVISVPIGYFGGLAAASKRGALIKGSNYLEALSKLSIIAFDKTGTLTKGVFAVLDIIPNAGFSKDEVLATALCAHNLSNHPIAQSIKDAYHKLGHTHHISEYEELSGLGVRAVCDNHEILAGNDKILHTFDIAHNTCHVQGSVVHIVRDKQYLGYILIADVLKDEAPQVINALHKLHIDSIMLSGDGEYPCKQVAQKLGCSYRHSLLPQDKAQIMRELKAKNSGKVAFVGDGINDAPTLALADVGIAMGSGSDISIQNADVIITNNSLKTLLQSIQIAKKTKTIIYQNIALALGIKAVFIVLGLCGFATIWEAIFGDVGVALLALANAMRCMRI</sequence>
<feature type="transmembrane region" description="Helical" evidence="15">
    <location>
        <begin position="358"/>
        <end position="384"/>
    </location>
</feature>
<dbReference type="Gene3D" id="2.70.150.10">
    <property type="entry name" value="Calcium-transporting ATPase, cytoplasmic transduction domain A"/>
    <property type="match status" value="1"/>
</dbReference>
<dbReference type="PROSITE" id="PS01229">
    <property type="entry name" value="COF_2"/>
    <property type="match status" value="1"/>
</dbReference>
<feature type="transmembrane region" description="Helical" evidence="15">
    <location>
        <begin position="88"/>
        <end position="108"/>
    </location>
</feature>
<dbReference type="InterPro" id="IPR036163">
    <property type="entry name" value="HMA_dom_sf"/>
</dbReference>
<dbReference type="InterPro" id="IPR008250">
    <property type="entry name" value="ATPase_P-typ_transduc_dom_A_sf"/>
</dbReference>
<dbReference type="Proteomes" id="UP000256514">
    <property type="component" value="Unassembled WGS sequence"/>
</dbReference>
<dbReference type="InterPro" id="IPR023299">
    <property type="entry name" value="ATPase_P-typ_cyto_dom_N"/>
</dbReference>
<dbReference type="SUPFAM" id="SSF81653">
    <property type="entry name" value="Calcium ATPase, transduction domain A"/>
    <property type="match status" value="1"/>
</dbReference>
<evidence type="ECO:0000259" key="16">
    <source>
        <dbReference type="PROSITE" id="PS50846"/>
    </source>
</evidence>
<feature type="transmembrane region" description="Helical" evidence="15">
    <location>
        <begin position="120"/>
        <end position="139"/>
    </location>
</feature>
<dbReference type="InterPro" id="IPR018303">
    <property type="entry name" value="ATPase_P-typ_P_site"/>
</dbReference>
<proteinExistence type="inferred from homology"/>
<dbReference type="SUPFAM" id="SSF56784">
    <property type="entry name" value="HAD-like"/>
    <property type="match status" value="1"/>
</dbReference>
<evidence type="ECO:0000256" key="5">
    <source>
        <dbReference type="ARBA" id="ARBA00022553"/>
    </source>
</evidence>
<dbReference type="SUPFAM" id="SSF81665">
    <property type="entry name" value="Calcium ATPase, transmembrane domain M"/>
    <property type="match status" value="1"/>
</dbReference>
<keyword evidence="11 15" id="KW-1133">Transmembrane helix</keyword>
<keyword evidence="7 15" id="KW-0479">Metal-binding</keyword>
<keyword evidence="12 15" id="KW-0472">Membrane</keyword>
<dbReference type="NCBIfam" id="TIGR01512">
    <property type="entry name" value="ATPase-IB2_Cd"/>
    <property type="match status" value="1"/>
</dbReference>
<dbReference type="OrthoDB" id="2490525at2"/>
<comment type="subcellular location">
    <subcellularLocation>
        <location evidence="2 15">Cell membrane</location>
    </subcellularLocation>
    <subcellularLocation>
        <location evidence="1">Membrane</location>
        <topology evidence="1">Multi-pass membrane protein</topology>
    </subcellularLocation>
</comment>
<dbReference type="InterPro" id="IPR023214">
    <property type="entry name" value="HAD_sf"/>
</dbReference>
<feature type="transmembrane region" description="Helical" evidence="15">
    <location>
        <begin position="326"/>
        <end position="346"/>
    </location>
</feature>
<evidence type="ECO:0000256" key="3">
    <source>
        <dbReference type="ARBA" id="ARBA00006024"/>
    </source>
</evidence>
<evidence type="ECO:0000313" key="17">
    <source>
        <dbReference type="EMBL" id="RDU68525.1"/>
    </source>
</evidence>
<evidence type="ECO:0000256" key="7">
    <source>
        <dbReference type="ARBA" id="ARBA00022723"/>
    </source>
</evidence>
<evidence type="ECO:0000256" key="13">
    <source>
        <dbReference type="ARBA" id="ARBA00039097"/>
    </source>
</evidence>
<dbReference type="PROSITE" id="PS00154">
    <property type="entry name" value="ATPASE_E1_E2"/>
    <property type="match status" value="1"/>
</dbReference>
<evidence type="ECO:0000256" key="4">
    <source>
        <dbReference type="ARBA" id="ARBA00022475"/>
    </source>
</evidence>
<feature type="transmembrane region" description="Helical" evidence="15">
    <location>
        <begin position="652"/>
        <end position="672"/>
    </location>
</feature>
<dbReference type="PRINTS" id="PR00119">
    <property type="entry name" value="CATATPASE"/>
</dbReference>
<dbReference type="Pfam" id="PF00122">
    <property type="entry name" value="E1-E2_ATPase"/>
    <property type="match status" value="1"/>
</dbReference>
<name>A0A3D8IUD1_9HELI</name>
<dbReference type="Gene3D" id="3.40.1110.10">
    <property type="entry name" value="Calcium-transporting ATPase, cytoplasmic domain N"/>
    <property type="match status" value="1"/>
</dbReference>
<dbReference type="GO" id="GO:0015086">
    <property type="term" value="F:cadmium ion transmembrane transporter activity"/>
    <property type="evidence" value="ECO:0007669"/>
    <property type="project" value="TreeGrafter"/>
</dbReference>
<feature type="domain" description="HMA" evidence="16">
    <location>
        <begin position="11"/>
        <end position="73"/>
    </location>
</feature>
<dbReference type="InterPro" id="IPR027256">
    <property type="entry name" value="P-typ_ATPase_IB"/>
</dbReference>
<dbReference type="PANTHER" id="PTHR48085">
    <property type="entry name" value="CADMIUM/ZINC-TRANSPORTING ATPASE HMA2-RELATED"/>
    <property type="match status" value="1"/>
</dbReference>
<accession>A0A3D8IUD1</accession>
<dbReference type="GO" id="GO:0016887">
    <property type="term" value="F:ATP hydrolysis activity"/>
    <property type="evidence" value="ECO:0007669"/>
    <property type="project" value="InterPro"/>
</dbReference>
<evidence type="ECO:0000256" key="15">
    <source>
        <dbReference type="RuleBase" id="RU362081"/>
    </source>
</evidence>
<dbReference type="PROSITE" id="PS50846">
    <property type="entry name" value="HMA_2"/>
    <property type="match status" value="1"/>
</dbReference>
<keyword evidence="5" id="KW-0597">Phosphoprotein</keyword>
<dbReference type="Pfam" id="PF00403">
    <property type="entry name" value="HMA"/>
    <property type="match status" value="1"/>
</dbReference>